<evidence type="ECO:0000256" key="1">
    <source>
        <dbReference type="ARBA" id="ARBA00010613"/>
    </source>
</evidence>
<feature type="domain" description="CN hydrolase" evidence="2">
    <location>
        <begin position="4"/>
        <end position="262"/>
    </location>
</feature>
<sequence>MSAFILAAAQYPVEQLASFADYAAKIERWVAEAAAGGAKLAVFPEYGGMELTALDPASVDDLHASIAALGALVEQVDSLHAGLAARYGMHICAASLPVREADGRFRNHARLFAPNGKSGTQRKIVMTRFEREEWDIASGAALTLFDTDLGRIGIAICYDVEFPLLVRALAEAGATLILAPSATDSLHGFHRVRVGARARALENQCYVVQSPVIGEAEWTPSLGTSHGAAGIFGPPDLGFPADGNVAQGELDRPGWVFGEIDPARVERVRREGAVFNHAHWHEQGGSVTLPRVELLDLRS</sequence>
<dbReference type="InterPro" id="IPR036526">
    <property type="entry name" value="C-N_Hydrolase_sf"/>
</dbReference>
<dbReference type="InterPro" id="IPR003010">
    <property type="entry name" value="C-N_Hydrolase"/>
</dbReference>
<dbReference type="GO" id="GO:0016787">
    <property type="term" value="F:hydrolase activity"/>
    <property type="evidence" value="ECO:0007669"/>
    <property type="project" value="UniProtKB-KW"/>
</dbReference>
<dbReference type="PROSITE" id="PS01227">
    <property type="entry name" value="UPF0012"/>
    <property type="match status" value="1"/>
</dbReference>
<dbReference type="RefSeq" id="WP_254293575.1">
    <property type="nucleotide sequence ID" value="NZ_JAMLDX010000008.1"/>
</dbReference>
<keyword evidence="3" id="KW-0378">Hydrolase</keyword>
<dbReference type="PANTHER" id="PTHR23088">
    <property type="entry name" value="NITRILASE-RELATED"/>
    <property type="match status" value="1"/>
</dbReference>
<dbReference type="AlphaFoldDB" id="A0A9X2HL59"/>
<reference evidence="3" key="1">
    <citation type="submission" date="2022-05" db="EMBL/GenBank/DDBJ databases">
        <title>Sphingomonas sp. strain MG17 Genome sequencing and assembly.</title>
        <authorList>
            <person name="Kim I."/>
        </authorList>
    </citation>
    <scope>NUCLEOTIDE SEQUENCE</scope>
    <source>
        <strain evidence="3">MG17</strain>
    </source>
</reference>
<evidence type="ECO:0000313" key="4">
    <source>
        <dbReference type="Proteomes" id="UP001139451"/>
    </source>
</evidence>
<comment type="similarity">
    <text evidence="1">Belongs to the carbon-nitrogen hydrolase superfamily. NIT1/NIT2 family.</text>
</comment>
<gene>
    <name evidence="3" type="ORF">M9978_12275</name>
</gene>
<dbReference type="Gene3D" id="3.60.110.10">
    <property type="entry name" value="Carbon-nitrogen hydrolase"/>
    <property type="match status" value="1"/>
</dbReference>
<evidence type="ECO:0000313" key="3">
    <source>
        <dbReference type="EMBL" id="MCP3731204.1"/>
    </source>
</evidence>
<organism evidence="3 4">
    <name type="scientific">Sphingomonas tagetis</name>
    <dbReference type="NCBI Taxonomy" id="2949092"/>
    <lineage>
        <taxon>Bacteria</taxon>
        <taxon>Pseudomonadati</taxon>
        <taxon>Pseudomonadota</taxon>
        <taxon>Alphaproteobacteria</taxon>
        <taxon>Sphingomonadales</taxon>
        <taxon>Sphingomonadaceae</taxon>
        <taxon>Sphingomonas</taxon>
    </lineage>
</organism>
<keyword evidence="4" id="KW-1185">Reference proteome</keyword>
<dbReference type="InterPro" id="IPR001110">
    <property type="entry name" value="UPF0012_CS"/>
</dbReference>
<dbReference type="PANTHER" id="PTHR23088:SF50">
    <property type="entry name" value="HYDROLASE YHCX"/>
    <property type="match status" value="1"/>
</dbReference>
<dbReference type="SUPFAM" id="SSF56317">
    <property type="entry name" value="Carbon-nitrogen hydrolase"/>
    <property type="match status" value="1"/>
</dbReference>
<protein>
    <submittedName>
        <fullName evidence="3">Carbon-nitrogen hydrolase family protein</fullName>
    </submittedName>
</protein>
<evidence type="ECO:0000259" key="2">
    <source>
        <dbReference type="PROSITE" id="PS50263"/>
    </source>
</evidence>
<proteinExistence type="inferred from homology"/>
<name>A0A9X2HL59_9SPHN</name>
<dbReference type="PROSITE" id="PS50263">
    <property type="entry name" value="CN_HYDROLASE"/>
    <property type="match status" value="1"/>
</dbReference>
<comment type="caution">
    <text evidence="3">The sequence shown here is derived from an EMBL/GenBank/DDBJ whole genome shotgun (WGS) entry which is preliminary data.</text>
</comment>
<dbReference type="EMBL" id="JAMLDX010000008">
    <property type="protein sequence ID" value="MCP3731204.1"/>
    <property type="molecule type" value="Genomic_DNA"/>
</dbReference>
<dbReference type="Pfam" id="PF00795">
    <property type="entry name" value="CN_hydrolase"/>
    <property type="match status" value="1"/>
</dbReference>
<dbReference type="CDD" id="cd07574">
    <property type="entry name" value="nitrilase_Rim1_like"/>
    <property type="match status" value="1"/>
</dbReference>
<dbReference type="Proteomes" id="UP001139451">
    <property type="component" value="Unassembled WGS sequence"/>
</dbReference>
<accession>A0A9X2HL59</accession>